<dbReference type="GO" id="GO:0005634">
    <property type="term" value="C:nucleus"/>
    <property type="evidence" value="ECO:0007669"/>
    <property type="project" value="UniProtKB-SubCell"/>
</dbReference>
<keyword evidence="4 5" id="KW-0539">Nucleus</keyword>
<evidence type="ECO:0000259" key="7">
    <source>
        <dbReference type="PROSITE" id="PS50071"/>
    </source>
</evidence>
<comment type="subcellular location">
    <subcellularLocation>
        <location evidence="1 5 6">Nucleus</location>
    </subcellularLocation>
</comment>
<organism evidence="8">
    <name type="scientific">Phanerodontia chrysosporium</name>
    <name type="common">White-rot fungus</name>
    <name type="synonym">Sporotrichum pruinosum</name>
    <dbReference type="NCBI Taxonomy" id="2822231"/>
    <lineage>
        <taxon>Eukaryota</taxon>
        <taxon>Fungi</taxon>
        <taxon>Dikarya</taxon>
        <taxon>Basidiomycota</taxon>
        <taxon>Agaricomycotina</taxon>
        <taxon>Agaricomycetes</taxon>
        <taxon>Polyporales</taxon>
        <taxon>Phanerochaetaceae</taxon>
        <taxon>Phanerodontia</taxon>
    </lineage>
</organism>
<evidence type="ECO:0000256" key="5">
    <source>
        <dbReference type="PROSITE-ProRule" id="PRU00108"/>
    </source>
</evidence>
<evidence type="ECO:0000256" key="4">
    <source>
        <dbReference type="ARBA" id="ARBA00023242"/>
    </source>
</evidence>
<dbReference type="SMART" id="SM00389">
    <property type="entry name" value="HOX"/>
    <property type="match status" value="1"/>
</dbReference>
<keyword evidence="2 5" id="KW-0238">DNA-binding</keyword>
<feature type="domain" description="Homeobox" evidence="7">
    <location>
        <begin position="157"/>
        <end position="217"/>
    </location>
</feature>
<dbReference type="GO" id="GO:0000981">
    <property type="term" value="F:DNA-binding transcription factor activity, RNA polymerase II-specific"/>
    <property type="evidence" value="ECO:0007669"/>
    <property type="project" value="TreeGrafter"/>
</dbReference>
<dbReference type="AlphaFoldDB" id="E7DAI7"/>
<proteinExistence type="predicted"/>
<dbReference type="EMBL" id="HQ188443">
    <property type="protein sequence ID" value="ADN97191.1"/>
    <property type="molecule type" value="Genomic_DNA"/>
</dbReference>
<dbReference type="SUPFAM" id="SSF46689">
    <property type="entry name" value="Homeodomain-like"/>
    <property type="match status" value="1"/>
</dbReference>
<evidence type="ECO:0000313" key="8">
    <source>
        <dbReference type="EMBL" id="ADN97191.1"/>
    </source>
</evidence>
<keyword evidence="3 5" id="KW-0371">Homeobox</keyword>
<evidence type="ECO:0000256" key="6">
    <source>
        <dbReference type="RuleBase" id="RU000682"/>
    </source>
</evidence>
<evidence type="ECO:0000256" key="1">
    <source>
        <dbReference type="ARBA" id="ARBA00004123"/>
    </source>
</evidence>
<dbReference type="PANTHER" id="PTHR46123:SF4">
    <property type="entry name" value="MIX-TYPE HOMEOBOX GENE 1-RELATED"/>
    <property type="match status" value="1"/>
</dbReference>
<accession>E7DAI7</accession>
<sequence length="499" mass="55582">MTSLNPTMLSQISRSARLVLRALATGEPTTTTTTPLDLPPHQSLRHCLPEPQPIVSQLLARGFRLPICEDVSQRYMIRARMVQQSYEQLLCRALQAWITFGHESEKHPEANISAIVSRYRELYALSLQQLLQATLRSLEQFVTRKREEVAHRVTMHSLEGRERSLFNQEATPTLEHAFSTTPYPTRLEKERLARHTGMEYRQIHVWFQNRRNRSKKGGQPMKKQQIFHEVKEESFLTAVHLHSFSQSIGLSPPADDPLATSKSLHGANSLAHETPFPNPLAALASERAAHAYPAPYPPVCHYDPFPVHHTFTLPWPRAAPPNCGRESPSSDANINDLICAFRRMTLVTTDSAQNPETSNFAVCGFATRPAQAPLPALIQSSRIALSCPSHEVGPDCYPLQKPRTPPDATCGPVRGARTGCQESSSLRMTRNSCLIPHPWHPYASQRLSSNSRSPSVSSPSSTDCGLITGFDDFPDCRLSLLPSPVDVKSSGRSPPNHQL</sequence>
<evidence type="ECO:0000256" key="3">
    <source>
        <dbReference type="ARBA" id="ARBA00023155"/>
    </source>
</evidence>
<dbReference type="VEuPathDB" id="FungiDB:AGR57_12118"/>
<dbReference type="InterPro" id="IPR001356">
    <property type="entry name" value="HD"/>
</dbReference>
<dbReference type="Gene3D" id="1.10.10.60">
    <property type="entry name" value="Homeodomain-like"/>
    <property type="match status" value="1"/>
</dbReference>
<dbReference type="Pfam" id="PF00046">
    <property type="entry name" value="Homeodomain"/>
    <property type="match status" value="1"/>
</dbReference>
<name>E7DAI7_PHACH</name>
<protein>
    <submittedName>
        <fullName evidence="8">A2 mating-type protein</fullName>
    </submittedName>
</protein>
<dbReference type="PANTHER" id="PTHR46123">
    <property type="entry name" value="MIX-TYPE HOMEOBOX GENE 1-RELATED"/>
    <property type="match status" value="1"/>
</dbReference>
<dbReference type="InterPro" id="IPR009057">
    <property type="entry name" value="Homeodomain-like_sf"/>
</dbReference>
<dbReference type="PROSITE" id="PS50071">
    <property type="entry name" value="HOMEOBOX_2"/>
    <property type="match status" value="1"/>
</dbReference>
<dbReference type="InterPro" id="IPR051306">
    <property type="entry name" value="Homeobox_regulator"/>
</dbReference>
<dbReference type="CDD" id="cd00086">
    <property type="entry name" value="homeodomain"/>
    <property type="match status" value="1"/>
</dbReference>
<dbReference type="GO" id="GO:0000977">
    <property type="term" value="F:RNA polymerase II transcription regulatory region sequence-specific DNA binding"/>
    <property type="evidence" value="ECO:0007669"/>
    <property type="project" value="TreeGrafter"/>
</dbReference>
<feature type="DNA-binding region" description="Homeobox" evidence="5">
    <location>
        <begin position="159"/>
        <end position="218"/>
    </location>
</feature>
<evidence type="ECO:0000256" key="2">
    <source>
        <dbReference type="ARBA" id="ARBA00023125"/>
    </source>
</evidence>
<reference evidence="8" key="1">
    <citation type="journal article" date="2011" name="Eukaryot. Cell">
        <title>A single mating-type locus composed of homeodomain genes promotes nuclear migration and heterokaryosis in the white-rot fungus Phanerochaete chrysosporium.</title>
        <authorList>
            <person name="James T.Y."/>
            <person name="Lee M."/>
            <person name="van Diepen L.T."/>
        </authorList>
    </citation>
    <scope>NUCLEOTIDE SEQUENCE</scope>
    <source>
        <strain evidence="8">SF-4</strain>
    </source>
</reference>